<dbReference type="NCBIfam" id="TIGR03083">
    <property type="entry name" value="maleylpyruvate isomerase family mycothiol-dependent enzyme"/>
    <property type="match status" value="1"/>
</dbReference>
<dbReference type="Pfam" id="PF11716">
    <property type="entry name" value="MDMPI_N"/>
    <property type="match status" value="1"/>
</dbReference>
<keyword evidence="2" id="KW-0413">Isomerase</keyword>
<evidence type="ECO:0000313" key="2">
    <source>
        <dbReference type="EMBL" id="MCP9273510.1"/>
    </source>
</evidence>
<comment type="caution">
    <text evidence="2">The sequence shown here is derived from an EMBL/GenBank/DDBJ whole genome shotgun (WGS) entry which is preliminary data.</text>
</comment>
<protein>
    <submittedName>
        <fullName evidence="2">Maleylpyruvate isomerase family mycothiol-dependent enzyme</fullName>
    </submittedName>
</protein>
<dbReference type="SUPFAM" id="SSF109854">
    <property type="entry name" value="DinB/YfiT-like putative metalloenzymes"/>
    <property type="match status" value="1"/>
</dbReference>
<keyword evidence="3" id="KW-1185">Reference proteome</keyword>
<proteinExistence type="predicted"/>
<accession>A0ABT1M4I9</accession>
<gene>
    <name evidence="2" type="ORF">NM203_15080</name>
</gene>
<dbReference type="InterPro" id="IPR017517">
    <property type="entry name" value="Maleyloyr_isom"/>
</dbReference>
<sequence>MSTLDLAQAEREDFAEFLSALAPQQWEHGTLCEGWTVRDVVAHTVSFEGVPLGALAKLFLRGRFQTDRINAVAVAELAGRSPDELIGTVRAHSRPRGMNAGFGGRLALTDNMIHHQDIRRPLGIPRVIPTDRLSAALDFVRRSPTIRGAKRARGVTLVATDLTWSAGRGPEVRGPGEALLMAMAGRRDGLRDLDGPGLQALAARV</sequence>
<dbReference type="InterPro" id="IPR034660">
    <property type="entry name" value="DinB/YfiT-like"/>
</dbReference>
<reference evidence="2 3" key="1">
    <citation type="submission" date="2022-06" db="EMBL/GenBank/DDBJ databases">
        <title>Mycolicibacterium sp. CAU 1645 isolated from seawater.</title>
        <authorList>
            <person name="Kim W."/>
        </authorList>
    </citation>
    <scope>NUCLEOTIDE SEQUENCE [LARGE SCALE GENOMIC DNA]</scope>
    <source>
        <strain evidence="2 3">CAU 1645</strain>
    </source>
</reference>
<dbReference type="Gene3D" id="1.20.120.450">
    <property type="entry name" value="dinb family like domain"/>
    <property type="match status" value="1"/>
</dbReference>
<dbReference type="EMBL" id="JANDBD010000005">
    <property type="protein sequence ID" value="MCP9273510.1"/>
    <property type="molecule type" value="Genomic_DNA"/>
</dbReference>
<dbReference type="Proteomes" id="UP001651690">
    <property type="component" value="Unassembled WGS sequence"/>
</dbReference>
<evidence type="ECO:0000313" key="3">
    <source>
        <dbReference type="Proteomes" id="UP001651690"/>
    </source>
</evidence>
<evidence type="ECO:0000259" key="1">
    <source>
        <dbReference type="Pfam" id="PF11716"/>
    </source>
</evidence>
<organism evidence="2 3">
    <name type="scientific">Mycolicibacterium arenosum</name>
    <dbReference type="NCBI Taxonomy" id="2952157"/>
    <lineage>
        <taxon>Bacteria</taxon>
        <taxon>Bacillati</taxon>
        <taxon>Actinomycetota</taxon>
        <taxon>Actinomycetes</taxon>
        <taxon>Mycobacteriales</taxon>
        <taxon>Mycobacteriaceae</taxon>
        <taxon>Mycolicibacterium</taxon>
    </lineage>
</organism>
<dbReference type="RefSeq" id="WP_255060801.1">
    <property type="nucleotide sequence ID" value="NZ_JANDBD010000005.1"/>
</dbReference>
<feature type="domain" description="Mycothiol-dependent maleylpyruvate isomerase metal-binding" evidence="1">
    <location>
        <begin position="8"/>
        <end position="91"/>
    </location>
</feature>
<dbReference type="InterPro" id="IPR024344">
    <property type="entry name" value="MDMPI_metal-binding"/>
</dbReference>
<name>A0ABT1M4I9_9MYCO</name>
<dbReference type="GO" id="GO:0016853">
    <property type="term" value="F:isomerase activity"/>
    <property type="evidence" value="ECO:0007669"/>
    <property type="project" value="UniProtKB-KW"/>
</dbReference>